<reference evidence="6 7" key="1">
    <citation type="submission" date="2018-01" db="EMBL/GenBank/DDBJ databases">
        <title>The whole genome sequencing and assembly of Paenibacillus chitinolyticus KCCM 41400 strain.</title>
        <authorList>
            <person name="Kim J.-Y."/>
            <person name="Park M.-K."/>
            <person name="Lee Y.-J."/>
            <person name="Yi H."/>
            <person name="Bahn Y.-S."/>
            <person name="Kim J.F."/>
            <person name="Lee D.-W."/>
        </authorList>
    </citation>
    <scope>NUCLEOTIDE SEQUENCE [LARGE SCALE GENOMIC DNA]</scope>
    <source>
        <strain evidence="6 7">KCCM 41400</strain>
    </source>
</reference>
<evidence type="ECO:0000256" key="1">
    <source>
        <dbReference type="ARBA" id="ARBA00023015"/>
    </source>
</evidence>
<dbReference type="KEGG" id="pchi:PC41400_01350"/>
<evidence type="ECO:0000313" key="7">
    <source>
        <dbReference type="Proteomes" id="UP000288943"/>
    </source>
</evidence>
<evidence type="ECO:0000256" key="3">
    <source>
        <dbReference type="ARBA" id="ARBA00023163"/>
    </source>
</evidence>
<dbReference type="SUPFAM" id="SSF53822">
    <property type="entry name" value="Periplasmic binding protein-like I"/>
    <property type="match status" value="1"/>
</dbReference>
<dbReference type="OrthoDB" id="9784962at2"/>
<proteinExistence type="predicted"/>
<dbReference type="Gene3D" id="1.10.260.40">
    <property type="entry name" value="lambda repressor-like DNA-binding domains"/>
    <property type="match status" value="1"/>
</dbReference>
<accession>A0A410WPZ7</accession>
<evidence type="ECO:0000256" key="2">
    <source>
        <dbReference type="ARBA" id="ARBA00023125"/>
    </source>
</evidence>
<dbReference type="PANTHER" id="PTHR30146">
    <property type="entry name" value="LACI-RELATED TRANSCRIPTIONAL REPRESSOR"/>
    <property type="match status" value="1"/>
</dbReference>
<keyword evidence="2" id="KW-0238">DNA-binding</keyword>
<dbReference type="InterPro" id="IPR001761">
    <property type="entry name" value="Peripla_BP/Lac1_sug-bd_dom"/>
</dbReference>
<reference evidence="5 8" key="2">
    <citation type="submission" date="2022-05" db="EMBL/GenBank/DDBJ databases">
        <title>Genome Sequencing of Bee-Associated Microbes.</title>
        <authorList>
            <person name="Dunlap C."/>
        </authorList>
    </citation>
    <scope>NUCLEOTIDE SEQUENCE [LARGE SCALE GENOMIC DNA]</scope>
    <source>
        <strain evidence="5 8">NRRL B-23120</strain>
    </source>
</reference>
<dbReference type="SUPFAM" id="SSF47413">
    <property type="entry name" value="lambda repressor-like DNA-binding domains"/>
    <property type="match status" value="1"/>
</dbReference>
<dbReference type="Pfam" id="PF00532">
    <property type="entry name" value="Peripla_BP_1"/>
    <property type="match status" value="1"/>
</dbReference>
<dbReference type="GO" id="GO:0000976">
    <property type="term" value="F:transcription cis-regulatory region binding"/>
    <property type="evidence" value="ECO:0007669"/>
    <property type="project" value="TreeGrafter"/>
</dbReference>
<dbReference type="Gene3D" id="3.40.50.2300">
    <property type="match status" value="2"/>
</dbReference>
<dbReference type="PROSITE" id="PS50932">
    <property type="entry name" value="HTH_LACI_2"/>
    <property type="match status" value="1"/>
</dbReference>
<dbReference type="Pfam" id="PF00356">
    <property type="entry name" value="LacI"/>
    <property type="match status" value="1"/>
</dbReference>
<dbReference type="SMART" id="SM00354">
    <property type="entry name" value="HTH_LACI"/>
    <property type="match status" value="1"/>
</dbReference>
<organism evidence="6 7">
    <name type="scientific">Paenibacillus chitinolyticus</name>
    <dbReference type="NCBI Taxonomy" id="79263"/>
    <lineage>
        <taxon>Bacteria</taxon>
        <taxon>Bacillati</taxon>
        <taxon>Bacillota</taxon>
        <taxon>Bacilli</taxon>
        <taxon>Bacillales</taxon>
        <taxon>Paenibacillaceae</taxon>
        <taxon>Paenibacillus</taxon>
    </lineage>
</organism>
<protein>
    <submittedName>
        <fullName evidence="6">LacI family transcriptional regulator</fullName>
    </submittedName>
</protein>
<sequence>MATLKDIAKHANVSACTVSRYLNSNIVVKKSTEARIQQAIKELGYIPNVVAKALKRNETSNVAVILPKINNLYYSEITSGISQTLSRHHYNLFVYEVDNQNLNEDDILQLMRENMIAGIIFIGLFSDKSFQESIQNVLEWEIPVVYANRSIPYQGFPLVYPDLVKAGKLGAEHLYSKGKKKLAIVHKHLPEPLLDYFIEGFGQAGNGSFEGPLIMVIEEGKDLPDNCVFTLLENKIDGVFVLNELSAIYLTKALHKSDIRIVHDIAVLSLGNSLMSEISTPELSCVDLQNRELGVISAEMILGQIRKQEIEPVTVLEPLIIQRNST</sequence>
<dbReference type="Proteomes" id="UP000288943">
    <property type="component" value="Chromosome"/>
</dbReference>
<dbReference type="PROSITE" id="PS00356">
    <property type="entry name" value="HTH_LACI_1"/>
    <property type="match status" value="1"/>
</dbReference>
<dbReference type="GeneID" id="95373462"/>
<dbReference type="PANTHER" id="PTHR30146:SF154">
    <property type="entry name" value="TRANSCRIPTION REGULATOR, MEMBER OF GALR FAMILY"/>
    <property type="match status" value="1"/>
</dbReference>
<dbReference type="CDD" id="cd06267">
    <property type="entry name" value="PBP1_LacI_sugar_binding-like"/>
    <property type="match status" value="1"/>
</dbReference>
<dbReference type="InterPro" id="IPR000843">
    <property type="entry name" value="HTH_LacI"/>
</dbReference>
<dbReference type="RefSeq" id="WP_084706638.1">
    <property type="nucleotide sequence ID" value="NZ_CP026520.1"/>
</dbReference>
<gene>
    <name evidence="5" type="ORF">M5X16_15770</name>
    <name evidence="6" type="ORF">PC41400_01350</name>
</gene>
<keyword evidence="8" id="KW-1185">Reference proteome</keyword>
<keyword evidence="1" id="KW-0805">Transcription regulation</keyword>
<dbReference type="GO" id="GO:0003700">
    <property type="term" value="F:DNA-binding transcription factor activity"/>
    <property type="evidence" value="ECO:0007669"/>
    <property type="project" value="TreeGrafter"/>
</dbReference>
<dbReference type="AlphaFoldDB" id="A0A410WPZ7"/>
<dbReference type="EMBL" id="CP026520">
    <property type="protein sequence ID" value="QAV16414.1"/>
    <property type="molecule type" value="Genomic_DNA"/>
</dbReference>
<evidence type="ECO:0000313" key="6">
    <source>
        <dbReference type="EMBL" id="QAV16414.1"/>
    </source>
</evidence>
<dbReference type="InterPro" id="IPR010982">
    <property type="entry name" value="Lambda_DNA-bd_dom_sf"/>
</dbReference>
<evidence type="ECO:0000313" key="8">
    <source>
        <dbReference type="Proteomes" id="UP001527202"/>
    </source>
</evidence>
<dbReference type="InterPro" id="IPR028082">
    <property type="entry name" value="Peripla_BP_I"/>
</dbReference>
<evidence type="ECO:0000313" key="5">
    <source>
        <dbReference type="EMBL" id="MCY9597219.1"/>
    </source>
</evidence>
<evidence type="ECO:0000259" key="4">
    <source>
        <dbReference type="PROSITE" id="PS50932"/>
    </source>
</evidence>
<feature type="domain" description="HTH lacI-type" evidence="4">
    <location>
        <begin position="2"/>
        <end position="56"/>
    </location>
</feature>
<dbReference type="EMBL" id="JAMDMJ010000018">
    <property type="protein sequence ID" value="MCY9597219.1"/>
    <property type="molecule type" value="Genomic_DNA"/>
</dbReference>
<dbReference type="CDD" id="cd01392">
    <property type="entry name" value="HTH_LacI"/>
    <property type="match status" value="1"/>
</dbReference>
<keyword evidence="3" id="KW-0804">Transcription</keyword>
<name>A0A410WPZ7_9BACL</name>
<dbReference type="Proteomes" id="UP001527202">
    <property type="component" value="Unassembled WGS sequence"/>
</dbReference>